<feature type="region of interest" description="Disordered" evidence="1">
    <location>
        <begin position="190"/>
        <end position="233"/>
    </location>
</feature>
<feature type="compositionally biased region" description="Basic and acidic residues" evidence="1">
    <location>
        <begin position="245"/>
        <end position="254"/>
    </location>
</feature>
<feature type="compositionally biased region" description="Basic and acidic residues" evidence="1">
    <location>
        <begin position="59"/>
        <end position="70"/>
    </location>
</feature>
<gene>
    <name evidence="2" type="ORF">HYPSUDRAFT_1045046</name>
</gene>
<evidence type="ECO:0000256" key="1">
    <source>
        <dbReference type="SAM" id="MobiDB-lite"/>
    </source>
</evidence>
<protein>
    <submittedName>
        <fullName evidence="2">Uncharacterized protein</fullName>
    </submittedName>
</protein>
<dbReference type="AlphaFoldDB" id="A0A0D2ND81"/>
<feature type="region of interest" description="Disordered" evidence="1">
    <location>
        <begin position="137"/>
        <end position="172"/>
    </location>
</feature>
<feature type="compositionally biased region" description="Acidic residues" evidence="1">
    <location>
        <begin position="257"/>
        <end position="266"/>
    </location>
</feature>
<sequence length="342" mass="36989">MSGTLTLTFPSLQASADALRDELAITRQVAQARETTLIDAINELRLALFTCAAPPLSEPVEHESEPEQMHQTENVPPPTVPHHDPPPTNIGVHDRYGSRAVDDHHHHDALRAPVEGDAESDGEVSMELATPLVALVDIPPSPTASASGSHGDGTEDELLMDHGRGSESGDRWALVPADHLVGAERRNQDRDLYTGHPGQHVVDDSPNDPGGAETEDEGKGYVDPPSIQLPPSPGVEAAQLQADAYDRDAERENYSPDGEEEEDIVDADSPTLSHPLPGLMDPHVHTNNHSRSLYHATSSFVAELRHVEQEMALSQVQLDEGVIALARVEERVDELVAELDLP</sequence>
<proteinExistence type="predicted"/>
<evidence type="ECO:0000313" key="2">
    <source>
        <dbReference type="EMBL" id="KJA17044.1"/>
    </source>
</evidence>
<feature type="region of interest" description="Disordered" evidence="1">
    <location>
        <begin position="57"/>
        <end position="82"/>
    </location>
</feature>
<feature type="region of interest" description="Disordered" evidence="1">
    <location>
        <begin position="245"/>
        <end position="269"/>
    </location>
</feature>
<accession>A0A0D2ND81</accession>
<dbReference type="EMBL" id="KN817610">
    <property type="protein sequence ID" value="KJA17044.1"/>
    <property type="molecule type" value="Genomic_DNA"/>
</dbReference>
<dbReference type="Proteomes" id="UP000054270">
    <property type="component" value="Unassembled WGS sequence"/>
</dbReference>
<reference evidence="3" key="1">
    <citation type="submission" date="2014-04" db="EMBL/GenBank/DDBJ databases">
        <title>Evolutionary Origins and Diversification of the Mycorrhizal Mutualists.</title>
        <authorList>
            <consortium name="DOE Joint Genome Institute"/>
            <consortium name="Mycorrhizal Genomics Consortium"/>
            <person name="Kohler A."/>
            <person name="Kuo A."/>
            <person name="Nagy L.G."/>
            <person name="Floudas D."/>
            <person name="Copeland A."/>
            <person name="Barry K.W."/>
            <person name="Cichocki N."/>
            <person name="Veneault-Fourrey C."/>
            <person name="LaButti K."/>
            <person name="Lindquist E.A."/>
            <person name="Lipzen A."/>
            <person name="Lundell T."/>
            <person name="Morin E."/>
            <person name="Murat C."/>
            <person name="Riley R."/>
            <person name="Ohm R."/>
            <person name="Sun H."/>
            <person name="Tunlid A."/>
            <person name="Henrissat B."/>
            <person name="Grigoriev I.V."/>
            <person name="Hibbett D.S."/>
            <person name="Martin F."/>
        </authorList>
    </citation>
    <scope>NUCLEOTIDE SEQUENCE [LARGE SCALE GENOMIC DNA]</scope>
    <source>
        <strain evidence="3">FD-334 SS-4</strain>
    </source>
</reference>
<keyword evidence="3" id="KW-1185">Reference proteome</keyword>
<feature type="compositionally biased region" description="Basic and acidic residues" evidence="1">
    <location>
        <begin position="159"/>
        <end position="170"/>
    </location>
</feature>
<name>A0A0D2ND81_HYPSF</name>
<evidence type="ECO:0000313" key="3">
    <source>
        <dbReference type="Proteomes" id="UP000054270"/>
    </source>
</evidence>
<organism evidence="2 3">
    <name type="scientific">Hypholoma sublateritium (strain FD-334 SS-4)</name>
    <dbReference type="NCBI Taxonomy" id="945553"/>
    <lineage>
        <taxon>Eukaryota</taxon>
        <taxon>Fungi</taxon>
        <taxon>Dikarya</taxon>
        <taxon>Basidiomycota</taxon>
        <taxon>Agaricomycotina</taxon>
        <taxon>Agaricomycetes</taxon>
        <taxon>Agaricomycetidae</taxon>
        <taxon>Agaricales</taxon>
        <taxon>Agaricineae</taxon>
        <taxon>Strophariaceae</taxon>
        <taxon>Hypholoma</taxon>
    </lineage>
</organism>